<dbReference type="PANTHER" id="PTHR30328">
    <property type="entry name" value="TRANSCRIPTIONAL REPRESSOR"/>
    <property type="match status" value="1"/>
</dbReference>
<gene>
    <name evidence="2" type="ORF">C3E79_08540</name>
</gene>
<evidence type="ECO:0000256" key="1">
    <source>
        <dbReference type="ARBA" id="ARBA00023125"/>
    </source>
</evidence>
<protein>
    <submittedName>
        <fullName evidence="2">TetR/AcrR family transcriptional regulator</fullName>
    </submittedName>
</protein>
<sequence>MALCPFGIGASYRADYTPAGAAPSAACGTPLPTPAVHLAGRGAASFLLRARGSTPAALPRIPRYPALSCTIGGIQTTPRRKELPVATPPRGSSHPGPTGAEREGGDYLDEVYPTGSEDLDRVIDAAVSMFAADGFAATRLEAISKVSGMSKRMIHYHFTDKLGLYRRALARAMESISPPVEVMGRSYAVPVEGMRRFIDAIFYRFQDNTAAVALMLRENLDNVLDPSETAALSGHSDALLHMERLLLLGQDSGAFRPGISAADVMLLVSSVCVYRIANHKASLALGQMKLTNQRNTEGLRRMTIDMVLGFLTSNIPDSGYPSYLEATSKPDAQAPKQADAYAIEAPEIY</sequence>
<dbReference type="Gene3D" id="1.10.357.10">
    <property type="entry name" value="Tetracycline Repressor, domain 2"/>
    <property type="match status" value="1"/>
</dbReference>
<evidence type="ECO:0000313" key="3">
    <source>
        <dbReference type="Proteomes" id="UP000244754"/>
    </source>
</evidence>
<dbReference type="GO" id="GO:0003677">
    <property type="term" value="F:DNA binding"/>
    <property type="evidence" value="ECO:0007669"/>
    <property type="project" value="UniProtKB-UniRule"/>
</dbReference>
<dbReference type="InterPro" id="IPR050109">
    <property type="entry name" value="HTH-type_TetR-like_transc_reg"/>
</dbReference>
<proteinExistence type="predicted"/>
<dbReference type="OrthoDB" id="4726108at2"/>
<dbReference type="Proteomes" id="UP000244754">
    <property type="component" value="Chromosome"/>
</dbReference>
<dbReference type="PANTHER" id="PTHR30328:SF54">
    <property type="entry name" value="HTH-TYPE TRANSCRIPTIONAL REPRESSOR SCO4008"/>
    <property type="match status" value="1"/>
</dbReference>
<dbReference type="InterPro" id="IPR001647">
    <property type="entry name" value="HTH_TetR"/>
</dbReference>
<dbReference type="Pfam" id="PF17938">
    <property type="entry name" value="TetR_C_29"/>
    <property type="match status" value="1"/>
</dbReference>
<dbReference type="AlphaFoldDB" id="A0A2S0WFJ0"/>
<dbReference type="KEGG" id="clia:C3E79_08540"/>
<dbReference type="GO" id="GO:0006355">
    <property type="term" value="P:regulation of DNA-templated transcription"/>
    <property type="evidence" value="ECO:0007669"/>
    <property type="project" value="UniProtKB-ARBA"/>
</dbReference>
<dbReference type="SUPFAM" id="SSF48498">
    <property type="entry name" value="Tetracyclin repressor-like, C-terminal domain"/>
    <property type="match status" value="1"/>
</dbReference>
<keyword evidence="3" id="KW-1185">Reference proteome</keyword>
<dbReference type="Pfam" id="PF00440">
    <property type="entry name" value="TetR_N"/>
    <property type="match status" value="1"/>
</dbReference>
<dbReference type="EMBL" id="CP026948">
    <property type="protein sequence ID" value="AWB84526.1"/>
    <property type="molecule type" value="Genomic_DNA"/>
</dbReference>
<accession>A0A2S0WFJ0</accession>
<organism evidence="2 3">
    <name type="scientific">Corynebacterium liangguodongii</name>
    <dbReference type="NCBI Taxonomy" id="2079535"/>
    <lineage>
        <taxon>Bacteria</taxon>
        <taxon>Bacillati</taxon>
        <taxon>Actinomycetota</taxon>
        <taxon>Actinomycetes</taxon>
        <taxon>Mycobacteriales</taxon>
        <taxon>Corynebacteriaceae</taxon>
        <taxon>Corynebacterium</taxon>
    </lineage>
</organism>
<name>A0A2S0WFJ0_9CORY</name>
<dbReference type="PRINTS" id="PR00455">
    <property type="entry name" value="HTHTETR"/>
</dbReference>
<dbReference type="InterPro" id="IPR009057">
    <property type="entry name" value="Homeodomain-like_sf"/>
</dbReference>
<evidence type="ECO:0000313" key="2">
    <source>
        <dbReference type="EMBL" id="AWB84526.1"/>
    </source>
</evidence>
<dbReference type="InterPro" id="IPR036271">
    <property type="entry name" value="Tet_transcr_reg_TetR-rel_C_sf"/>
</dbReference>
<dbReference type="SUPFAM" id="SSF46689">
    <property type="entry name" value="Homeodomain-like"/>
    <property type="match status" value="1"/>
</dbReference>
<dbReference type="InterPro" id="IPR041474">
    <property type="entry name" value="NicS_C"/>
</dbReference>
<keyword evidence="1" id="KW-0238">DNA-binding</keyword>
<reference evidence="3" key="1">
    <citation type="submission" date="2018-01" db="EMBL/GenBank/DDBJ databases">
        <authorList>
            <person name="Li J."/>
        </authorList>
    </citation>
    <scope>NUCLEOTIDE SEQUENCE [LARGE SCALE GENOMIC DNA]</scope>
    <source>
        <strain evidence="3">2184</strain>
    </source>
</reference>
<dbReference type="PROSITE" id="PS50977">
    <property type="entry name" value="HTH_TETR_2"/>
    <property type="match status" value="1"/>
</dbReference>